<dbReference type="Gene3D" id="2.60.120.40">
    <property type="match status" value="1"/>
</dbReference>
<dbReference type="PANTHER" id="PTHR22923:SF64">
    <property type="entry name" value="C1Q-RELATED FACTOR"/>
    <property type="match status" value="1"/>
</dbReference>
<keyword evidence="8" id="KW-1185">Reference proteome</keyword>
<evidence type="ECO:0000256" key="3">
    <source>
        <dbReference type="ARBA" id="ARBA00022729"/>
    </source>
</evidence>
<feature type="domain" description="C1q" evidence="6">
    <location>
        <begin position="140"/>
        <end position="275"/>
    </location>
</feature>
<organism evidence="7 8">
    <name type="scientific">Mya arenaria</name>
    <name type="common">Soft-shell clam</name>
    <dbReference type="NCBI Taxonomy" id="6604"/>
    <lineage>
        <taxon>Eukaryota</taxon>
        <taxon>Metazoa</taxon>
        <taxon>Spiralia</taxon>
        <taxon>Lophotrochozoa</taxon>
        <taxon>Mollusca</taxon>
        <taxon>Bivalvia</taxon>
        <taxon>Autobranchia</taxon>
        <taxon>Heteroconchia</taxon>
        <taxon>Euheterodonta</taxon>
        <taxon>Imparidentia</taxon>
        <taxon>Neoheterodontei</taxon>
        <taxon>Myida</taxon>
        <taxon>Myoidea</taxon>
        <taxon>Myidae</taxon>
        <taxon>Mya</taxon>
    </lineage>
</organism>
<keyword evidence="4" id="KW-0175">Coiled coil</keyword>
<dbReference type="Proteomes" id="UP001164746">
    <property type="component" value="Chromosome 10"/>
</dbReference>
<dbReference type="SMART" id="SM00110">
    <property type="entry name" value="C1Q"/>
    <property type="match status" value="1"/>
</dbReference>
<protein>
    <recommendedName>
        <fullName evidence="6">C1q domain-containing protein</fullName>
    </recommendedName>
</protein>
<evidence type="ECO:0000256" key="4">
    <source>
        <dbReference type="SAM" id="Coils"/>
    </source>
</evidence>
<dbReference type="PANTHER" id="PTHR22923">
    <property type="entry name" value="CEREBELLIN-RELATED"/>
    <property type="match status" value="1"/>
</dbReference>
<accession>A0ABY7F9Z1</accession>
<dbReference type="PRINTS" id="PR00007">
    <property type="entry name" value="COMPLEMNTC1Q"/>
</dbReference>
<feature type="chain" id="PRO_5047351760" description="C1q domain-containing protein" evidence="5">
    <location>
        <begin position="17"/>
        <end position="275"/>
    </location>
</feature>
<feature type="signal peptide" evidence="5">
    <location>
        <begin position="1"/>
        <end position="16"/>
    </location>
</feature>
<dbReference type="InterPro" id="IPR008983">
    <property type="entry name" value="Tumour_necrosis_fac-like_dom"/>
</dbReference>
<reference evidence="7" key="1">
    <citation type="submission" date="2022-11" db="EMBL/GenBank/DDBJ databases">
        <title>Centuries of genome instability and evolution in soft-shell clam transmissible cancer (bioRxiv).</title>
        <authorList>
            <person name="Hart S.F.M."/>
            <person name="Yonemitsu M.A."/>
            <person name="Giersch R.M."/>
            <person name="Beal B.F."/>
            <person name="Arriagada G."/>
            <person name="Davis B.W."/>
            <person name="Ostrander E.A."/>
            <person name="Goff S.P."/>
            <person name="Metzger M.J."/>
        </authorList>
    </citation>
    <scope>NUCLEOTIDE SEQUENCE</scope>
    <source>
        <strain evidence="7">MELC-2E11</strain>
        <tissue evidence="7">Siphon/mantle</tissue>
    </source>
</reference>
<evidence type="ECO:0000256" key="5">
    <source>
        <dbReference type="SAM" id="SignalP"/>
    </source>
</evidence>
<evidence type="ECO:0000256" key="2">
    <source>
        <dbReference type="ARBA" id="ARBA00022525"/>
    </source>
</evidence>
<name>A0ABY7F9Z1_MYAAR</name>
<dbReference type="Pfam" id="PF00386">
    <property type="entry name" value="C1q"/>
    <property type="match status" value="1"/>
</dbReference>
<evidence type="ECO:0000313" key="8">
    <source>
        <dbReference type="Proteomes" id="UP001164746"/>
    </source>
</evidence>
<dbReference type="InterPro" id="IPR001073">
    <property type="entry name" value="C1q_dom"/>
</dbReference>
<dbReference type="PROSITE" id="PS50871">
    <property type="entry name" value="C1Q"/>
    <property type="match status" value="1"/>
</dbReference>
<evidence type="ECO:0000259" key="6">
    <source>
        <dbReference type="PROSITE" id="PS50871"/>
    </source>
</evidence>
<proteinExistence type="predicted"/>
<dbReference type="InterPro" id="IPR050822">
    <property type="entry name" value="Cerebellin_Synaptic_Org"/>
</dbReference>
<keyword evidence="3 5" id="KW-0732">Signal</keyword>
<dbReference type="SUPFAM" id="SSF49842">
    <property type="entry name" value="TNF-like"/>
    <property type="match status" value="1"/>
</dbReference>
<dbReference type="EMBL" id="CP111021">
    <property type="protein sequence ID" value="WAR16136.1"/>
    <property type="molecule type" value="Genomic_DNA"/>
</dbReference>
<sequence>MTGFLQLLLFVSTTLASESSCPVCSKYDYEEKLLERMIRMEFDFRKVLTENKVVSETVEHDLTKIKKENKRLYGEVDALKAEHEQAERRLILLMEDVVRNQNITLEQAERRLVSLMEDVSTNSNNTLERISAAFDNITDQIATRSVYFHAHSPQTSTLSTGEVIVYERVKTNEGNGYNATTGTFTAPAQGLYLFIMQKCSPPNKYSYLQIMKEGSGLLTSAHYDEDNHSCSSSQAFVQLDFGETVWIHCSRGGPNAQLYEDSNHWNSFGGALFHI</sequence>
<comment type="subcellular location">
    <subcellularLocation>
        <location evidence="1">Secreted</location>
    </subcellularLocation>
</comment>
<keyword evidence="2" id="KW-0964">Secreted</keyword>
<evidence type="ECO:0000313" key="7">
    <source>
        <dbReference type="EMBL" id="WAR16136.1"/>
    </source>
</evidence>
<evidence type="ECO:0000256" key="1">
    <source>
        <dbReference type="ARBA" id="ARBA00004613"/>
    </source>
</evidence>
<feature type="coiled-coil region" evidence="4">
    <location>
        <begin position="62"/>
        <end position="125"/>
    </location>
</feature>
<gene>
    <name evidence="7" type="ORF">MAR_030730</name>
</gene>